<dbReference type="GO" id="GO:0016989">
    <property type="term" value="F:sigma factor antagonist activity"/>
    <property type="evidence" value="ECO:0007669"/>
    <property type="project" value="TreeGrafter"/>
</dbReference>
<dbReference type="STRING" id="1121130.GCA_000519105_00992"/>
<reference evidence="4 7" key="2">
    <citation type="submission" date="2021-02" db="EMBL/GenBank/DDBJ databases">
        <title>FDA dAtabase for Regulatory Grade micrObial Sequences (FDA-ARGOS): Supporting development and validation of Infectious Disease Dx tests.</title>
        <authorList>
            <person name="Carlson P."/>
            <person name="Fischbach M."/>
            <person name="Hastie J."/>
            <person name="Bilen M."/>
            <person name="Cheng A."/>
            <person name="Tallon L."/>
            <person name="Sadzewicz L."/>
            <person name="Zhao X."/>
            <person name="Boylan J."/>
            <person name="Ott S."/>
            <person name="Bowen H."/>
            <person name="Vavikolanu K."/>
            <person name="Mehta A."/>
            <person name="Aluvathingal J."/>
            <person name="Nadendla S."/>
            <person name="Yan Y."/>
            <person name="Sichtig H."/>
        </authorList>
    </citation>
    <scope>NUCLEOTIDE SEQUENCE [LARGE SCALE GENOMIC DNA]</scope>
    <source>
        <strain evidence="4 7">FDAARGOS_1229</strain>
    </source>
</reference>
<keyword evidence="1" id="KW-0472">Membrane</keyword>
<dbReference type="PIRSF" id="PIRSF018266">
    <property type="entry name" value="FecR"/>
    <property type="match status" value="1"/>
</dbReference>
<protein>
    <submittedName>
        <fullName evidence="4">DUF4974 domain-containing protein</fullName>
    </submittedName>
    <submittedName>
        <fullName evidence="5">FecR family protein</fullName>
    </submittedName>
</protein>
<evidence type="ECO:0000313" key="4">
    <source>
        <dbReference type="EMBL" id="QRO49377.1"/>
    </source>
</evidence>
<dbReference type="Pfam" id="PF16344">
    <property type="entry name" value="FecR_C"/>
    <property type="match status" value="1"/>
</dbReference>
<evidence type="ECO:0000313" key="5">
    <source>
        <dbReference type="EMBL" id="RGV34496.1"/>
    </source>
</evidence>
<keyword evidence="7" id="KW-1185">Reference proteome</keyword>
<evidence type="ECO:0000313" key="6">
    <source>
        <dbReference type="Proteomes" id="UP000283589"/>
    </source>
</evidence>
<dbReference type="PANTHER" id="PTHR30273:SF2">
    <property type="entry name" value="PROTEIN FECR"/>
    <property type="match status" value="1"/>
</dbReference>
<dbReference type="InterPro" id="IPR006860">
    <property type="entry name" value="FecR"/>
</dbReference>
<dbReference type="InterPro" id="IPR012373">
    <property type="entry name" value="Ferrdict_sens_TM"/>
</dbReference>
<dbReference type="InterPro" id="IPR032508">
    <property type="entry name" value="FecR_C"/>
</dbReference>
<keyword evidence="1" id="KW-0812">Transmembrane</keyword>
<dbReference type="AlphaFoldDB" id="A0A412X2E2"/>
<keyword evidence="1" id="KW-1133">Transmembrane helix</keyword>
<accession>A0A412X2E2</accession>
<name>A0A412X2E2_9BACT</name>
<proteinExistence type="predicted"/>
<dbReference type="Proteomes" id="UP000654720">
    <property type="component" value="Chromosome"/>
</dbReference>
<sequence>MKWDEIHDQSRVVVDKAIENLLAEGKEVEKKENDIVEKLRDVEYVGKKLEKRKRYSGKDAFLRLKHQMERRKRLRVAMWMASAACVAVVCVILLQWKQIEVLLPKTSTIVKQENIFPAEMKAILVRADGEQVVLGKEYRNWEEIGNVLIAADSTGLEYNRLKQTNTDTVVFNQLIVPRGGLYLLVLADGTRVWMNSDSHLKYPVMFAGGKREVILSGEAYFDVVKDKSAPFIVRTESGNIEVLGTEFNIKCYSDETALVTTLVNGKVKFDDGINPSVILKPEEQLIFEKENSQSIVRKVNVNHYISWKDNRLSFQGETLDMIMKTLSRWYNVEVVFEDSTLKALEFSGNLDRFTDIQEFLSLFELGVNVKFEVKNRTVYIRKGN</sequence>
<dbReference type="FunFam" id="2.60.120.1440:FF:000001">
    <property type="entry name" value="Putative anti-sigma factor"/>
    <property type="match status" value="1"/>
</dbReference>
<dbReference type="Gene3D" id="3.55.50.30">
    <property type="match status" value="1"/>
</dbReference>
<evidence type="ECO:0000313" key="7">
    <source>
        <dbReference type="Proteomes" id="UP000654720"/>
    </source>
</evidence>
<dbReference type="EMBL" id="QRZA01000007">
    <property type="protein sequence ID" value="RGV34496.1"/>
    <property type="molecule type" value="Genomic_DNA"/>
</dbReference>
<dbReference type="EMBL" id="CP069450">
    <property type="protein sequence ID" value="QRO49377.1"/>
    <property type="molecule type" value="Genomic_DNA"/>
</dbReference>
<evidence type="ECO:0000259" key="3">
    <source>
        <dbReference type="Pfam" id="PF16344"/>
    </source>
</evidence>
<dbReference type="RefSeq" id="WP_027200066.1">
    <property type="nucleotide sequence ID" value="NZ_CALBWO010000030.1"/>
</dbReference>
<dbReference type="Gene3D" id="2.60.120.1440">
    <property type="match status" value="1"/>
</dbReference>
<evidence type="ECO:0000259" key="2">
    <source>
        <dbReference type="Pfam" id="PF04773"/>
    </source>
</evidence>
<feature type="transmembrane region" description="Helical" evidence="1">
    <location>
        <begin position="76"/>
        <end position="96"/>
    </location>
</feature>
<dbReference type="PANTHER" id="PTHR30273">
    <property type="entry name" value="PERIPLASMIC SIGNAL SENSOR AND SIGMA FACTOR ACTIVATOR FECR-RELATED"/>
    <property type="match status" value="1"/>
</dbReference>
<organism evidence="5 6">
    <name type="scientific">Butyricimonas virosa</name>
    <dbReference type="NCBI Taxonomy" id="544645"/>
    <lineage>
        <taxon>Bacteria</taxon>
        <taxon>Pseudomonadati</taxon>
        <taxon>Bacteroidota</taxon>
        <taxon>Bacteroidia</taxon>
        <taxon>Bacteroidales</taxon>
        <taxon>Odoribacteraceae</taxon>
        <taxon>Butyricimonas</taxon>
    </lineage>
</organism>
<gene>
    <name evidence="5" type="ORF">DWW18_07350</name>
    <name evidence="4" type="ORF">I6J59_15910</name>
</gene>
<dbReference type="Proteomes" id="UP000283589">
    <property type="component" value="Unassembled WGS sequence"/>
</dbReference>
<dbReference type="Pfam" id="PF04773">
    <property type="entry name" value="FecR"/>
    <property type="match status" value="1"/>
</dbReference>
<feature type="domain" description="Protein FecR C-terminal" evidence="3">
    <location>
        <begin position="311"/>
        <end position="380"/>
    </location>
</feature>
<reference evidence="5 6" key="1">
    <citation type="submission" date="2018-08" db="EMBL/GenBank/DDBJ databases">
        <title>A genome reference for cultivated species of the human gut microbiota.</title>
        <authorList>
            <person name="Zou Y."/>
            <person name="Xue W."/>
            <person name="Luo G."/>
        </authorList>
    </citation>
    <scope>NUCLEOTIDE SEQUENCE [LARGE SCALE GENOMIC DNA]</scope>
    <source>
        <strain evidence="5 6">AF14-49</strain>
    </source>
</reference>
<dbReference type="GeneID" id="93097938"/>
<feature type="domain" description="FecR protein" evidence="2">
    <location>
        <begin position="183"/>
        <end position="268"/>
    </location>
</feature>
<evidence type="ECO:0000256" key="1">
    <source>
        <dbReference type="SAM" id="Phobius"/>
    </source>
</evidence>